<dbReference type="RefSeq" id="WP_205280640.1">
    <property type="nucleotide sequence ID" value="NZ_JAFFPU010000066.1"/>
</dbReference>
<protein>
    <submittedName>
        <fullName evidence="2">Uncharacterized protein</fullName>
    </submittedName>
</protein>
<keyword evidence="1" id="KW-0472">Membrane</keyword>
<organism evidence="2 3">
    <name type="scientific">Leptospira ainlahdjerensis</name>
    <dbReference type="NCBI Taxonomy" id="2810033"/>
    <lineage>
        <taxon>Bacteria</taxon>
        <taxon>Pseudomonadati</taxon>
        <taxon>Spirochaetota</taxon>
        <taxon>Spirochaetia</taxon>
        <taxon>Leptospirales</taxon>
        <taxon>Leptospiraceae</taxon>
        <taxon>Leptospira</taxon>
    </lineage>
</organism>
<comment type="caution">
    <text evidence="2">The sequence shown here is derived from an EMBL/GenBank/DDBJ whole genome shotgun (WGS) entry which is preliminary data.</text>
</comment>
<reference evidence="2 3" key="1">
    <citation type="submission" date="2021-02" db="EMBL/GenBank/DDBJ databases">
        <title>Leptospira ainlahdjerensis sp. nov., Leptospira ainazelensis sp. nov., Leptospira abararensis sp. nov. and Leptospira chreensis sp. nov., four new species isolated from water sources in Algeria.</title>
        <authorList>
            <person name="Amara Korba A."/>
            <person name="Kainiu M."/>
            <person name="Vincent A.T."/>
            <person name="Mariet J.-F."/>
            <person name="Veyrier F.J."/>
            <person name="Goarant C."/>
            <person name="Picardeau M."/>
        </authorList>
    </citation>
    <scope>NUCLEOTIDE SEQUENCE [LARGE SCALE GENOMIC DNA]</scope>
    <source>
        <strain evidence="2 3">201903070</strain>
    </source>
</reference>
<keyword evidence="1" id="KW-0812">Transmembrane</keyword>
<accession>A0ABS2UE43</accession>
<evidence type="ECO:0000256" key="1">
    <source>
        <dbReference type="SAM" id="Phobius"/>
    </source>
</evidence>
<evidence type="ECO:0000313" key="3">
    <source>
        <dbReference type="Proteomes" id="UP000724686"/>
    </source>
</evidence>
<keyword evidence="3" id="KW-1185">Reference proteome</keyword>
<dbReference type="EMBL" id="JAFFPU010000066">
    <property type="protein sequence ID" value="MBM9578646.1"/>
    <property type="molecule type" value="Genomic_DNA"/>
</dbReference>
<sequence length="266" mass="30939">MENLLPIFKEIIIILSSIGTFLSALFAVWTIVEIKKQRESAYRPEIMLDSFLAHLFWDRALSDDSFFYYKIDKIKQNNEGEILNRPRKIYIDYILQNIGLGTAKYIKCNWVYDIQKALNILSSVLPTELEIENDGEESYLIRNTNNGSIQYLSFFQEGVQSIDYILPETLGRHGKGEVLPEIVANILTYYLVYKYKLYLKETISNSLDDFAEFPTLSVFIEYLDVANKVYYKEFALKFKFSGTEGHPQSEEQQLGLFYITVNEKGL</sequence>
<proteinExistence type="predicted"/>
<feature type="transmembrane region" description="Helical" evidence="1">
    <location>
        <begin position="12"/>
        <end position="32"/>
    </location>
</feature>
<keyword evidence="1" id="KW-1133">Transmembrane helix</keyword>
<dbReference type="Proteomes" id="UP000724686">
    <property type="component" value="Unassembled WGS sequence"/>
</dbReference>
<evidence type="ECO:0000313" key="2">
    <source>
        <dbReference type="EMBL" id="MBM9578646.1"/>
    </source>
</evidence>
<gene>
    <name evidence="2" type="ORF">JWG45_15985</name>
</gene>
<name>A0ABS2UE43_9LEPT</name>